<keyword evidence="14" id="KW-1185">Reference proteome</keyword>
<evidence type="ECO:0000256" key="10">
    <source>
        <dbReference type="SAM" id="SignalP"/>
    </source>
</evidence>
<feature type="signal peptide" evidence="10">
    <location>
        <begin position="1"/>
        <end position="25"/>
    </location>
</feature>
<feature type="domain" description="TonB-dependent receptor plug" evidence="12">
    <location>
        <begin position="54"/>
        <end position="161"/>
    </location>
</feature>
<sequence>MNRLYNKVGLACGLVAASLWLPVKADPTGQMDYAIEQISVYGRKQNLLGLSSSASQGLVSAEEIALRPLSRTGEIMEFVPGMIVTQHSGSGKANQYFLRGFNLDHGTDFATYVDGMPVNMRSHGHGQGYTDVNFLIPELVGQISYAKGPYDAGAGDFASSGSARISLADQLAAPQLGLTLGSYGYQRYLATAQQQWQGERLLYAAEFQTYAGPWTDVDEDVHKLNWLTRYLTTVGAGQLSVSLMAYDNQWQSADQIPLRAVQSGLIDRYGSLDTGLGGDSSRYSLSANYQDDDWSASAYLIQSRLRLLSDFTYLLNDPLAGDQFEQLDQRQVWGGQLSRHWHLWLDEVRAELSLGNELRFDDIGKVALNTTNAGVYTGTVRDDAVNELSNGLFSNLEAELNEWLTLRLGLRYDYFSGEVQSDTALNSGRSDDGILSFKGGLSYLLSDNVELYGSLGQGFHSNDIRGATIHVDPLSGEAVSPVDLLVRSEGAEAGLRYYDADWINFSAAFWTLDFDSELLYVGDAGSTEPSRASRRHGLELASYLWLNPRLSLDAEVAWTSARFRQDEAGEGRYVDGSVPWVASAGVTYQPADSGFYASARLRYLGKRILDSAKQHEADATSLVNLSLGYRLTGWDLKLDVLNLLNSYDHDIDYWYSSRLPGEAEEGVEDLHYHPVEPRSVRATVSYRY</sequence>
<organism evidence="13 14">
    <name type="scientific">Rheinheimera marina</name>
    <dbReference type="NCBI Taxonomy" id="1774958"/>
    <lineage>
        <taxon>Bacteria</taxon>
        <taxon>Pseudomonadati</taxon>
        <taxon>Pseudomonadota</taxon>
        <taxon>Gammaproteobacteria</taxon>
        <taxon>Chromatiales</taxon>
        <taxon>Chromatiaceae</taxon>
        <taxon>Rheinheimera</taxon>
    </lineage>
</organism>
<dbReference type="Pfam" id="PF00593">
    <property type="entry name" value="TonB_dep_Rec_b-barrel"/>
    <property type="match status" value="1"/>
</dbReference>
<dbReference type="PANTHER" id="PTHR30069:SF36">
    <property type="entry name" value="BLL6948 PROTEIN"/>
    <property type="match status" value="1"/>
</dbReference>
<evidence type="ECO:0000256" key="2">
    <source>
        <dbReference type="ARBA" id="ARBA00022448"/>
    </source>
</evidence>
<dbReference type="PROSITE" id="PS52016">
    <property type="entry name" value="TONB_DEPENDENT_REC_3"/>
    <property type="match status" value="1"/>
</dbReference>
<evidence type="ECO:0000256" key="6">
    <source>
        <dbReference type="ARBA" id="ARBA00023136"/>
    </source>
</evidence>
<keyword evidence="2 8" id="KW-0813">Transport</keyword>
<keyword evidence="3 8" id="KW-1134">Transmembrane beta strand</keyword>
<dbReference type="SUPFAM" id="SSF56935">
    <property type="entry name" value="Porins"/>
    <property type="match status" value="1"/>
</dbReference>
<evidence type="ECO:0000313" key="13">
    <source>
        <dbReference type="EMBL" id="MFC4654980.1"/>
    </source>
</evidence>
<dbReference type="InterPro" id="IPR037066">
    <property type="entry name" value="Plug_dom_sf"/>
</dbReference>
<evidence type="ECO:0000256" key="3">
    <source>
        <dbReference type="ARBA" id="ARBA00022452"/>
    </source>
</evidence>
<feature type="chain" id="PRO_5045770647" evidence="10">
    <location>
        <begin position="26"/>
        <end position="688"/>
    </location>
</feature>
<keyword evidence="13" id="KW-0675">Receptor</keyword>
<feature type="domain" description="TonB-dependent receptor-like beta-barrel" evidence="11">
    <location>
        <begin position="265"/>
        <end position="643"/>
    </location>
</feature>
<evidence type="ECO:0000256" key="8">
    <source>
        <dbReference type="PROSITE-ProRule" id="PRU01360"/>
    </source>
</evidence>
<evidence type="ECO:0000256" key="5">
    <source>
        <dbReference type="ARBA" id="ARBA00023077"/>
    </source>
</evidence>
<dbReference type="RefSeq" id="WP_377333198.1">
    <property type="nucleotide sequence ID" value="NZ_JBHSGB010000006.1"/>
</dbReference>
<keyword evidence="5 9" id="KW-0798">TonB box</keyword>
<dbReference type="EMBL" id="JBHSGB010000006">
    <property type="protein sequence ID" value="MFC4654980.1"/>
    <property type="molecule type" value="Genomic_DNA"/>
</dbReference>
<proteinExistence type="inferred from homology"/>
<evidence type="ECO:0000259" key="12">
    <source>
        <dbReference type="Pfam" id="PF07715"/>
    </source>
</evidence>
<evidence type="ECO:0000256" key="7">
    <source>
        <dbReference type="ARBA" id="ARBA00023237"/>
    </source>
</evidence>
<comment type="caution">
    <text evidence="13">The sequence shown here is derived from an EMBL/GenBank/DDBJ whole genome shotgun (WGS) entry which is preliminary data.</text>
</comment>
<evidence type="ECO:0000259" key="11">
    <source>
        <dbReference type="Pfam" id="PF00593"/>
    </source>
</evidence>
<gene>
    <name evidence="13" type="ORF">ACFO3I_08140</name>
</gene>
<dbReference type="InterPro" id="IPR012910">
    <property type="entry name" value="Plug_dom"/>
</dbReference>
<keyword evidence="7 8" id="KW-0998">Cell outer membrane</keyword>
<reference evidence="14" key="1">
    <citation type="journal article" date="2019" name="Int. J. Syst. Evol. Microbiol.">
        <title>The Global Catalogue of Microorganisms (GCM) 10K type strain sequencing project: providing services to taxonomists for standard genome sequencing and annotation.</title>
        <authorList>
            <consortium name="The Broad Institute Genomics Platform"/>
            <consortium name="The Broad Institute Genome Sequencing Center for Infectious Disease"/>
            <person name="Wu L."/>
            <person name="Ma J."/>
        </authorList>
    </citation>
    <scope>NUCLEOTIDE SEQUENCE [LARGE SCALE GENOMIC DNA]</scope>
    <source>
        <strain evidence="14">DT28</strain>
    </source>
</reference>
<keyword evidence="4 8" id="KW-0812">Transmembrane</keyword>
<keyword evidence="6 8" id="KW-0472">Membrane</keyword>
<dbReference type="Pfam" id="PF07715">
    <property type="entry name" value="Plug"/>
    <property type="match status" value="1"/>
</dbReference>
<dbReference type="InterPro" id="IPR036942">
    <property type="entry name" value="Beta-barrel_TonB_sf"/>
</dbReference>
<evidence type="ECO:0000256" key="9">
    <source>
        <dbReference type="RuleBase" id="RU003357"/>
    </source>
</evidence>
<comment type="similarity">
    <text evidence="8 9">Belongs to the TonB-dependent receptor family.</text>
</comment>
<dbReference type="InterPro" id="IPR000531">
    <property type="entry name" value="Beta-barrel_TonB"/>
</dbReference>
<dbReference type="PANTHER" id="PTHR30069">
    <property type="entry name" value="TONB-DEPENDENT OUTER MEMBRANE RECEPTOR"/>
    <property type="match status" value="1"/>
</dbReference>
<name>A0ABV9JL84_9GAMM</name>
<dbReference type="InterPro" id="IPR039426">
    <property type="entry name" value="TonB-dep_rcpt-like"/>
</dbReference>
<evidence type="ECO:0000256" key="1">
    <source>
        <dbReference type="ARBA" id="ARBA00004571"/>
    </source>
</evidence>
<keyword evidence="10" id="KW-0732">Signal</keyword>
<dbReference type="Gene3D" id="2.170.130.10">
    <property type="entry name" value="TonB-dependent receptor, plug domain"/>
    <property type="match status" value="1"/>
</dbReference>
<protein>
    <submittedName>
        <fullName evidence="13">TonB-dependent receptor</fullName>
    </submittedName>
</protein>
<accession>A0ABV9JL84</accession>
<evidence type="ECO:0000313" key="14">
    <source>
        <dbReference type="Proteomes" id="UP001595962"/>
    </source>
</evidence>
<comment type="subcellular location">
    <subcellularLocation>
        <location evidence="1 8">Cell outer membrane</location>
        <topology evidence="1 8">Multi-pass membrane protein</topology>
    </subcellularLocation>
</comment>
<dbReference type="Proteomes" id="UP001595962">
    <property type="component" value="Unassembled WGS sequence"/>
</dbReference>
<dbReference type="Gene3D" id="2.40.170.20">
    <property type="entry name" value="TonB-dependent receptor, beta-barrel domain"/>
    <property type="match status" value="1"/>
</dbReference>
<evidence type="ECO:0000256" key="4">
    <source>
        <dbReference type="ARBA" id="ARBA00022692"/>
    </source>
</evidence>